<evidence type="ECO:0000313" key="3">
    <source>
        <dbReference type="Proteomes" id="UP001153404"/>
    </source>
</evidence>
<evidence type="ECO:0000313" key="2">
    <source>
        <dbReference type="EMBL" id="MDG0810388.1"/>
    </source>
</evidence>
<proteinExistence type="predicted"/>
<keyword evidence="3" id="KW-1185">Reference proteome</keyword>
<dbReference type="InterPro" id="IPR050490">
    <property type="entry name" value="Bact_solute-bd_prot1"/>
</dbReference>
<dbReference type="EMBL" id="JAPDIA010000003">
    <property type="protein sequence ID" value="MDG0810388.1"/>
    <property type="molecule type" value="Genomic_DNA"/>
</dbReference>
<dbReference type="SUPFAM" id="SSF53850">
    <property type="entry name" value="Periplasmic binding protein-like II"/>
    <property type="match status" value="1"/>
</dbReference>
<dbReference type="RefSeq" id="WP_277532191.1">
    <property type="nucleotide sequence ID" value="NZ_JAPDIA010000003.1"/>
</dbReference>
<dbReference type="PANTHER" id="PTHR43649:SF33">
    <property type="entry name" value="POLYGALACTURONAN_RHAMNOGALACTURONAN-BINDING PROTEIN YTCQ"/>
    <property type="match status" value="1"/>
</dbReference>
<dbReference type="Proteomes" id="UP001153404">
    <property type="component" value="Unassembled WGS sequence"/>
</dbReference>
<comment type="caution">
    <text evidence="2">The sequence shown here is derived from an EMBL/GenBank/DDBJ whole genome shotgun (WGS) entry which is preliminary data.</text>
</comment>
<accession>A0A9X4QTI5</accession>
<keyword evidence="1" id="KW-0732">Signal</keyword>
<evidence type="ECO:0000256" key="1">
    <source>
        <dbReference type="ARBA" id="ARBA00022729"/>
    </source>
</evidence>
<organism evidence="2 3">
    <name type="scientific">Cohnella rhizosphaerae</name>
    <dbReference type="NCBI Taxonomy" id="1457232"/>
    <lineage>
        <taxon>Bacteria</taxon>
        <taxon>Bacillati</taxon>
        <taxon>Bacillota</taxon>
        <taxon>Bacilli</taxon>
        <taxon>Bacillales</taxon>
        <taxon>Paenibacillaceae</taxon>
        <taxon>Cohnella</taxon>
    </lineage>
</organism>
<name>A0A9X4QTI5_9BACL</name>
<sequence length="483" mass="54723">MSLSFFLDAGLSSALPSDASKDFVKQAIEEKFNVELNVQYMAGGQDHVNKINTLIAANDAPDMWKDTSADGGLKLATQNVLADLTPFVTEASMPNYFKYWITPQELKYFQGIHPFMRAAVPYEKRAYRAYYIREDWLKNLGLEVPDTYEEYLQVLRAFRNNDPDGNGKKDTYGFTTTGDSGKQLGLDWPEYMKNGLVFASRVEDNKFVDTQTDLRMEGVINDIVKVNEEDLVDPDWFLNKIGQQTEKAAQGKAGVVLGTTMTFALDSNPTSLQSMTKQLFPEANWIAFNPLGDKPLQTMLSPGNPFVFSKKTAENNPEKIKRTVQILDWLASPEGFLLTHYGVEGKHYTREGNTITLKPEAYQADIVDQGNFLDVWDFFTPNNPTVFGFEVIDPTMSDRDRQILASIAQIPTLPGYGMTLTAPEGFDLASFRNKQKEWQVKLVFEDKSGSKWPEYREKLMTEYKGQLLFDTYESQLKQVGVIK</sequence>
<dbReference type="Gene3D" id="3.40.190.10">
    <property type="entry name" value="Periplasmic binding protein-like II"/>
    <property type="match status" value="2"/>
</dbReference>
<dbReference type="AlphaFoldDB" id="A0A9X4QTI5"/>
<dbReference type="PANTHER" id="PTHR43649">
    <property type="entry name" value="ARABINOSE-BINDING PROTEIN-RELATED"/>
    <property type="match status" value="1"/>
</dbReference>
<reference evidence="2" key="1">
    <citation type="submission" date="2022-10" db="EMBL/GenBank/DDBJ databases">
        <title>Comparative genomic analysis of Cohnella hashimotonis sp. nov., isolated from the International Space Station.</title>
        <authorList>
            <person name="Simpson A."/>
            <person name="Venkateswaran K."/>
        </authorList>
    </citation>
    <scope>NUCLEOTIDE SEQUENCE</scope>
    <source>
        <strain evidence="2">DSM 28161</strain>
    </source>
</reference>
<protein>
    <submittedName>
        <fullName evidence="2">Extracellular solute-binding protein</fullName>
    </submittedName>
</protein>
<gene>
    <name evidence="2" type="ORF">OMP40_14290</name>
</gene>